<proteinExistence type="predicted"/>
<sequence length="306" mass="34246">MVSRFQEDMTLQDAVRQCPRGASVLRRLGIAPEGTSTLVEAASKEGVPMGLLLAMLNEAASAMAATDQFDDDQFQAALQGAIIEYIVERYHGPLRSELDRLDDLFSGVSETCHEDEGNVLLALRMVFMTFTRQIEEHLAIEEEILFPRLHRSRRCPGSRGPSTKACCGGGTPVIAIKEMEREHELLERNFNEMRELTCDFTPSHKASEIVTTLYERILRLETELYEHASLENDLLWPVHLADEGTSYGVSPAGTMTSSADEEDSLCPRTNRPCQAGPAAVCSRFWDCLRESMEQRWGKMEDGNRIG</sequence>
<gene>
    <name evidence="2" type="ORF">LCGC14_1002460</name>
</gene>
<comment type="caution">
    <text evidence="2">The sequence shown here is derived from an EMBL/GenBank/DDBJ whole genome shotgun (WGS) entry which is preliminary data.</text>
</comment>
<accession>A0A0F9N7F1</accession>
<dbReference type="PANTHER" id="PTHR36438">
    <property type="entry name" value="IRON-SULFUR CLUSTER REPAIR PROTEIN YTFE"/>
    <property type="match status" value="1"/>
</dbReference>
<evidence type="ECO:0000313" key="2">
    <source>
        <dbReference type="EMBL" id="KKN13824.1"/>
    </source>
</evidence>
<dbReference type="PANTHER" id="PTHR36438:SF1">
    <property type="entry name" value="IRON-SULFUR CLUSTER REPAIR PROTEIN YTFE"/>
    <property type="match status" value="1"/>
</dbReference>
<dbReference type="InterPro" id="IPR019903">
    <property type="entry name" value="RIC_family"/>
</dbReference>
<comment type="subcellular location">
    <subcellularLocation>
        <location evidence="1">Cytoplasm</location>
    </subcellularLocation>
</comment>
<dbReference type="GO" id="GO:0005737">
    <property type="term" value="C:cytoplasm"/>
    <property type="evidence" value="ECO:0007669"/>
    <property type="project" value="UniProtKB-SubCell"/>
</dbReference>
<dbReference type="Gene3D" id="1.20.120.520">
    <property type="entry name" value="nmb1532 protein domain like"/>
    <property type="match status" value="1"/>
</dbReference>
<reference evidence="2" key="1">
    <citation type="journal article" date="2015" name="Nature">
        <title>Complex archaea that bridge the gap between prokaryotes and eukaryotes.</title>
        <authorList>
            <person name="Spang A."/>
            <person name="Saw J.H."/>
            <person name="Jorgensen S.L."/>
            <person name="Zaremba-Niedzwiedzka K."/>
            <person name="Martijn J."/>
            <person name="Lind A.E."/>
            <person name="van Eijk R."/>
            <person name="Schleper C."/>
            <person name="Guy L."/>
            <person name="Ettema T.J."/>
        </authorList>
    </citation>
    <scope>NUCLEOTIDE SEQUENCE</scope>
</reference>
<name>A0A0F9N7F1_9ZZZZ</name>
<dbReference type="CDD" id="cd12108">
    <property type="entry name" value="Hr-like"/>
    <property type="match status" value="1"/>
</dbReference>
<organism evidence="2">
    <name type="scientific">marine sediment metagenome</name>
    <dbReference type="NCBI Taxonomy" id="412755"/>
    <lineage>
        <taxon>unclassified sequences</taxon>
        <taxon>metagenomes</taxon>
        <taxon>ecological metagenomes</taxon>
    </lineage>
</organism>
<protein>
    <submittedName>
        <fullName evidence="2">Uncharacterized protein</fullName>
    </submittedName>
</protein>
<dbReference type="AlphaFoldDB" id="A0A0F9N7F1"/>
<dbReference type="EMBL" id="LAZR01003881">
    <property type="protein sequence ID" value="KKN13824.1"/>
    <property type="molecule type" value="Genomic_DNA"/>
</dbReference>
<evidence type="ECO:0000256" key="1">
    <source>
        <dbReference type="ARBA" id="ARBA00004496"/>
    </source>
</evidence>